<organism evidence="2 3">
    <name type="scientific">Paramagnetospirillum magneticum (strain ATCC 700264 / AMB-1)</name>
    <name type="common">Magnetospirillum magneticum</name>
    <dbReference type="NCBI Taxonomy" id="342108"/>
    <lineage>
        <taxon>Bacteria</taxon>
        <taxon>Pseudomonadati</taxon>
        <taxon>Pseudomonadota</taxon>
        <taxon>Alphaproteobacteria</taxon>
        <taxon>Rhodospirillales</taxon>
        <taxon>Magnetospirillaceae</taxon>
        <taxon>Paramagnetospirillum</taxon>
    </lineage>
</organism>
<dbReference type="KEGG" id="mag:amb0471"/>
<proteinExistence type="predicted"/>
<dbReference type="HOGENOM" id="CLU_1925029_0_0_5"/>
<dbReference type="STRING" id="342108.amb0471"/>
<keyword evidence="1" id="KW-1133">Transmembrane helix</keyword>
<dbReference type="AlphaFoldDB" id="Q2WA50"/>
<keyword evidence="3" id="KW-1185">Reference proteome</keyword>
<accession>Q2WA50</accession>
<feature type="transmembrane region" description="Helical" evidence="1">
    <location>
        <begin position="16"/>
        <end position="36"/>
    </location>
</feature>
<dbReference type="RefSeq" id="WP_011382915.1">
    <property type="nucleotide sequence ID" value="NC_007626.1"/>
</dbReference>
<reference evidence="2 3" key="1">
    <citation type="journal article" date="2005" name="DNA Res.">
        <title>Complete genome sequence of the facultative anaerobic magnetotactic bacterium Magnetospirillum sp. strain AMB-1.</title>
        <authorList>
            <person name="Matsunaga T."/>
            <person name="Okamura Y."/>
            <person name="Fukuda Y."/>
            <person name="Wahyudi A.T."/>
            <person name="Murase Y."/>
            <person name="Takeyama H."/>
        </authorList>
    </citation>
    <scope>NUCLEOTIDE SEQUENCE [LARGE SCALE GENOMIC DNA]</scope>
    <source>
        <strain evidence="3">ATCC 700264 / AMB-1</strain>
    </source>
</reference>
<evidence type="ECO:0000313" key="2">
    <source>
        <dbReference type="EMBL" id="BAE49275.1"/>
    </source>
</evidence>
<sequence>MHLPEWTDIGLKVAEIVGALLGTIGGVLIWMVRHTLVSQDDLRARFEEHDEDHKELDKRLVDGERQFAAILADLEHLPDHEDIADLKDRIGAVEGSVKALGATIDGLKEVLERVERPLNILVEHHMNGGRK</sequence>
<evidence type="ECO:0008006" key="4">
    <source>
        <dbReference type="Google" id="ProtNLM"/>
    </source>
</evidence>
<dbReference type="EMBL" id="AP007255">
    <property type="protein sequence ID" value="BAE49275.1"/>
    <property type="molecule type" value="Genomic_DNA"/>
</dbReference>
<keyword evidence="1" id="KW-0812">Transmembrane</keyword>
<protein>
    <recommendedName>
        <fullName evidence="4">DUF2730 family protein</fullName>
    </recommendedName>
</protein>
<gene>
    <name evidence="2" type="ordered locus">amb0471</name>
</gene>
<dbReference type="Proteomes" id="UP000007058">
    <property type="component" value="Chromosome"/>
</dbReference>
<keyword evidence="1" id="KW-0472">Membrane</keyword>
<evidence type="ECO:0000256" key="1">
    <source>
        <dbReference type="SAM" id="Phobius"/>
    </source>
</evidence>
<name>Q2WA50_PARM1</name>
<dbReference type="OrthoDB" id="7916371at2"/>
<evidence type="ECO:0000313" key="3">
    <source>
        <dbReference type="Proteomes" id="UP000007058"/>
    </source>
</evidence>